<dbReference type="Pfam" id="PF03167">
    <property type="entry name" value="UDG"/>
    <property type="match status" value="1"/>
</dbReference>
<dbReference type="HOGENOM" id="CLU_042829_0_2_1"/>
<dbReference type="InterPro" id="IPR036895">
    <property type="entry name" value="Uracil-DNA_glycosylase-like_sf"/>
</dbReference>
<dbReference type="OrthoDB" id="565731at2759"/>
<dbReference type="EMBL" id="KL197732">
    <property type="protein sequence ID" value="KDQ53779.1"/>
    <property type="molecule type" value="Genomic_DNA"/>
</dbReference>
<evidence type="ECO:0000313" key="7">
    <source>
        <dbReference type="Proteomes" id="UP000027265"/>
    </source>
</evidence>
<dbReference type="AlphaFoldDB" id="A0A067PG42"/>
<accession>A0A067PG42</accession>
<dbReference type="SUPFAM" id="SSF52141">
    <property type="entry name" value="Uracil-DNA glycosylase-like"/>
    <property type="match status" value="1"/>
</dbReference>
<dbReference type="InterPro" id="IPR015637">
    <property type="entry name" value="MUG/TDG"/>
</dbReference>
<evidence type="ECO:0000313" key="6">
    <source>
        <dbReference type="EMBL" id="KDQ53779.1"/>
    </source>
</evidence>
<sequence>MVEGADASPHKRQAKTERDDDSLAISAARRPKRLKRGYAPPETYAHLNFLHDYLKEDLDVMFCGINPGYKSATEGYHYAHPTNHFWKCLHQSGMVPQYVPPSDDHNLPKSYNLGLTNLVERPSAEAGELSNQEMKASVPQLLAKIKEYHPRIVCFVGKGMWDIVESVIKRSSNPGSKIKRGSPRNKDAAKSKDAGLKLRPYKMVHEGDHLVIKETLFFVVPSTSARVISHQLPDKIKLFADLRTCLTQVIASQIDTTDMLVVDVPAYTA</sequence>
<keyword evidence="7" id="KW-1185">Reference proteome</keyword>
<keyword evidence="1" id="KW-0227">DNA damage</keyword>
<dbReference type="CDD" id="cd10028">
    <property type="entry name" value="UDG-F2_TDG_MUG"/>
    <property type="match status" value="1"/>
</dbReference>
<feature type="region of interest" description="Disordered" evidence="4">
    <location>
        <begin position="1"/>
        <end position="37"/>
    </location>
</feature>
<dbReference type="GO" id="GO:0008263">
    <property type="term" value="F:pyrimidine-specific mismatch base pair DNA N-glycosylase activity"/>
    <property type="evidence" value="ECO:0007669"/>
    <property type="project" value="TreeGrafter"/>
</dbReference>
<dbReference type="STRING" id="933084.A0A067PG42"/>
<proteinExistence type="predicted"/>
<dbReference type="Gene3D" id="3.40.470.10">
    <property type="entry name" value="Uracil-DNA glycosylase-like domain"/>
    <property type="match status" value="1"/>
</dbReference>
<evidence type="ECO:0000256" key="3">
    <source>
        <dbReference type="ARBA" id="ARBA00023204"/>
    </source>
</evidence>
<dbReference type="PANTHER" id="PTHR12159:SF9">
    <property type="entry name" value="G_T MISMATCH-SPECIFIC THYMINE DNA GLYCOSYLASE"/>
    <property type="match status" value="1"/>
</dbReference>
<feature type="region of interest" description="Disordered" evidence="4">
    <location>
        <begin position="172"/>
        <end position="192"/>
    </location>
</feature>
<feature type="domain" description="Uracil-DNA glycosylase-like" evidence="5">
    <location>
        <begin position="52"/>
        <end position="230"/>
    </location>
</feature>
<dbReference type="Proteomes" id="UP000027265">
    <property type="component" value="Unassembled WGS sequence"/>
</dbReference>
<evidence type="ECO:0000256" key="4">
    <source>
        <dbReference type="SAM" id="MobiDB-lite"/>
    </source>
</evidence>
<protein>
    <recommendedName>
        <fullName evidence="5">Uracil-DNA glycosylase-like domain-containing protein</fullName>
    </recommendedName>
</protein>
<dbReference type="InterPro" id="IPR005122">
    <property type="entry name" value="Uracil-DNA_glycosylase-like"/>
</dbReference>
<organism evidence="6 7">
    <name type="scientific">Jaapia argillacea MUCL 33604</name>
    <dbReference type="NCBI Taxonomy" id="933084"/>
    <lineage>
        <taxon>Eukaryota</taxon>
        <taxon>Fungi</taxon>
        <taxon>Dikarya</taxon>
        <taxon>Basidiomycota</taxon>
        <taxon>Agaricomycotina</taxon>
        <taxon>Agaricomycetes</taxon>
        <taxon>Agaricomycetidae</taxon>
        <taxon>Jaapiales</taxon>
        <taxon>Jaapiaceae</taxon>
        <taxon>Jaapia</taxon>
    </lineage>
</organism>
<dbReference type="GO" id="GO:0006285">
    <property type="term" value="P:base-excision repair, AP site formation"/>
    <property type="evidence" value="ECO:0007669"/>
    <property type="project" value="InterPro"/>
</dbReference>
<name>A0A067PG42_9AGAM</name>
<reference evidence="7" key="1">
    <citation type="journal article" date="2014" name="Proc. Natl. Acad. Sci. U.S.A.">
        <title>Extensive sampling of basidiomycete genomes demonstrates inadequacy of the white-rot/brown-rot paradigm for wood decay fungi.</title>
        <authorList>
            <person name="Riley R."/>
            <person name="Salamov A.A."/>
            <person name="Brown D.W."/>
            <person name="Nagy L.G."/>
            <person name="Floudas D."/>
            <person name="Held B.W."/>
            <person name="Levasseur A."/>
            <person name="Lombard V."/>
            <person name="Morin E."/>
            <person name="Otillar R."/>
            <person name="Lindquist E.A."/>
            <person name="Sun H."/>
            <person name="LaButti K.M."/>
            <person name="Schmutz J."/>
            <person name="Jabbour D."/>
            <person name="Luo H."/>
            <person name="Baker S.E."/>
            <person name="Pisabarro A.G."/>
            <person name="Walton J.D."/>
            <person name="Blanchette R.A."/>
            <person name="Henrissat B."/>
            <person name="Martin F."/>
            <person name="Cullen D."/>
            <person name="Hibbett D.S."/>
            <person name="Grigoriev I.V."/>
        </authorList>
    </citation>
    <scope>NUCLEOTIDE SEQUENCE [LARGE SCALE GENOMIC DNA]</scope>
    <source>
        <strain evidence="7">MUCL 33604</strain>
    </source>
</reference>
<evidence type="ECO:0000256" key="1">
    <source>
        <dbReference type="ARBA" id="ARBA00022763"/>
    </source>
</evidence>
<gene>
    <name evidence="6" type="ORF">JAAARDRAFT_72403</name>
</gene>
<evidence type="ECO:0000259" key="5">
    <source>
        <dbReference type="Pfam" id="PF03167"/>
    </source>
</evidence>
<dbReference type="PANTHER" id="PTHR12159">
    <property type="entry name" value="G/T AND G/U MISMATCH-SPECIFIC DNA GLYCOSYLASE"/>
    <property type="match status" value="1"/>
</dbReference>
<keyword evidence="2" id="KW-0378">Hydrolase</keyword>
<dbReference type="GO" id="GO:0004844">
    <property type="term" value="F:uracil DNA N-glycosylase activity"/>
    <property type="evidence" value="ECO:0007669"/>
    <property type="project" value="TreeGrafter"/>
</dbReference>
<keyword evidence="3" id="KW-0234">DNA repair</keyword>
<evidence type="ECO:0000256" key="2">
    <source>
        <dbReference type="ARBA" id="ARBA00022801"/>
    </source>
</evidence>
<dbReference type="InParanoid" id="A0A067PG42"/>